<dbReference type="Proteomes" id="UP000033423">
    <property type="component" value="Unassembled WGS sequence"/>
</dbReference>
<keyword evidence="2" id="KW-1133">Transmembrane helix</keyword>
<comment type="cofactor">
    <cofactor evidence="1">
        <name>pyridoxal 5'-phosphate</name>
        <dbReference type="ChEBI" id="CHEBI:597326"/>
    </cofactor>
</comment>
<accession>A0A0F3GL28</accession>
<evidence type="ECO:0000313" key="3">
    <source>
        <dbReference type="EMBL" id="KJU82674.1"/>
    </source>
</evidence>
<sequence length="224" mass="24523">MVLGHAHPAVVEAIKKAAENGTSYGAPTALEVELAELVLKLYPSMDKVRFVNSGTEATMSAIRVARAFTKRDKIIKFDGCYHGHADGLLVKAGSGATTLSIPTSPGVPQSFAAETITLPFNDVDAIETVITKQHKEIACIILEPVIGNIGCVLPREGFLQRLRELSGRYDIVCFLMLYIIADFYWIKYKVTWCFYVVKGTVFACGWVGWGEARFSRSGSHPPPP</sequence>
<dbReference type="PANTHER" id="PTHR43713:SF3">
    <property type="entry name" value="GLUTAMATE-1-SEMIALDEHYDE 2,1-AMINOMUTASE 1, CHLOROPLASTIC-RELATED"/>
    <property type="match status" value="1"/>
</dbReference>
<keyword evidence="4" id="KW-1185">Reference proteome</keyword>
<dbReference type="GO" id="GO:0030170">
    <property type="term" value="F:pyridoxal phosphate binding"/>
    <property type="evidence" value="ECO:0007669"/>
    <property type="project" value="InterPro"/>
</dbReference>
<dbReference type="InterPro" id="IPR015424">
    <property type="entry name" value="PyrdxlP-dep_Trfase"/>
</dbReference>
<dbReference type="Gene3D" id="3.40.640.10">
    <property type="entry name" value="Type I PLP-dependent aspartate aminotransferase-like (Major domain)"/>
    <property type="match status" value="1"/>
</dbReference>
<protein>
    <submittedName>
        <fullName evidence="3">Glutamate-1-semialdehyde-2,1-aminomutase</fullName>
    </submittedName>
</protein>
<dbReference type="AlphaFoldDB" id="A0A0F3GL28"/>
<keyword evidence="2" id="KW-0472">Membrane</keyword>
<dbReference type="SUPFAM" id="SSF53383">
    <property type="entry name" value="PLP-dependent transferases"/>
    <property type="match status" value="1"/>
</dbReference>
<dbReference type="InterPro" id="IPR005814">
    <property type="entry name" value="Aminotrans_3"/>
</dbReference>
<organism evidence="3 4">
    <name type="scientific">Candidatus Magnetobacterium bavaricum</name>
    <dbReference type="NCBI Taxonomy" id="29290"/>
    <lineage>
        <taxon>Bacteria</taxon>
        <taxon>Pseudomonadati</taxon>
        <taxon>Nitrospirota</taxon>
        <taxon>Thermodesulfovibrionia</taxon>
        <taxon>Thermodesulfovibrionales</taxon>
        <taxon>Candidatus Magnetobacteriaceae</taxon>
        <taxon>Candidatus Magnetobacterium</taxon>
    </lineage>
</organism>
<dbReference type="Pfam" id="PF00202">
    <property type="entry name" value="Aminotran_3"/>
    <property type="match status" value="1"/>
</dbReference>
<evidence type="ECO:0000256" key="1">
    <source>
        <dbReference type="ARBA" id="ARBA00001933"/>
    </source>
</evidence>
<proteinExistence type="predicted"/>
<feature type="transmembrane region" description="Helical" evidence="2">
    <location>
        <begin position="169"/>
        <end position="186"/>
    </location>
</feature>
<reference evidence="3 4" key="1">
    <citation type="submission" date="2015-02" db="EMBL/GenBank/DDBJ databases">
        <title>Single-cell genomics of uncultivated deep-branching MTB reveals a conserved set of magnetosome genes.</title>
        <authorList>
            <person name="Kolinko S."/>
            <person name="Richter M."/>
            <person name="Glockner F.O."/>
            <person name="Brachmann A."/>
            <person name="Schuler D."/>
        </authorList>
    </citation>
    <scope>NUCLEOTIDE SEQUENCE [LARGE SCALE GENOMIC DNA]</scope>
    <source>
        <strain evidence="3">TM-1</strain>
    </source>
</reference>
<comment type="caution">
    <text evidence="3">The sequence shown here is derived from an EMBL/GenBank/DDBJ whole genome shotgun (WGS) entry which is preliminary data.</text>
</comment>
<keyword evidence="2" id="KW-0812">Transmembrane</keyword>
<dbReference type="InterPro" id="IPR015421">
    <property type="entry name" value="PyrdxlP-dep_Trfase_major"/>
</dbReference>
<gene>
    <name evidence="3" type="ORF">MBAV_005133</name>
</gene>
<name>A0A0F3GL28_9BACT</name>
<dbReference type="PANTHER" id="PTHR43713">
    <property type="entry name" value="GLUTAMATE-1-SEMIALDEHYDE 2,1-AMINOMUTASE"/>
    <property type="match status" value="1"/>
</dbReference>
<dbReference type="GO" id="GO:0008483">
    <property type="term" value="F:transaminase activity"/>
    <property type="evidence" value="ECO:0007669"/>
    <property type="project" value="InterPro"/>
</dbReference>
<evidence type="ECO:0000313" key="4">
    <source>
        <dbReference type="Proteomes" id="UP000033423"/>
    </source>
</evidence>
<feature type="transmembrane region" description="Helical" evidence="2">
    <location>
        <begin position="192"/>
        <end position="209"/>
    </location>
</feature>
<evidence type="ECO:0000256" key="2">
    <source>
        <dbReference type="SAM" id="Phobius"/>
    </source>
</evidence>
<dbReference type="PATRIC" id="fig|29290.4.peg.6800"/>
<dbReference type="EMBL" id="LACI01002214">
    <property type="protein sequence ID" value="KJU82674.1"/>
    <property type="molecule type" value="Genomic_DNA"/>
</dbReference>